<evidence type="ECO:0000256" key="10">
    <source>
        <dbReference type="ARBA" id="ARBA00045518"/>
    </source>
</evidence>
<keyword evidence="5" id="KW-0694">RNA-binding</keyword>
<dbReference type="GO" id="GO:0008312">
    <property type="term" value="F:7S RNA binding"/>
    <property type="evidence" value="ECO:0007669"/>
    <property type="project" value="InterPro"/>
</dbReference>
<dbReference type="GO" id="GO:0006617">
    <property type="term" value="P:SRP-dependent cotranslational protein targeting to membrane, signal sequence recognition"/>
    <property type="evidence" value="ECO:0007669"/>
    <property type="project" value="TreeGrafter"/>
</dbReference>
<evidence type="ECO:0000256" key="1">
    <source>
        <dbReference type="ARBA" id="ARBA00004496"/>
    </source>
</evidence>
<evidence type="ECO:0000256" key="5">
    <source>
        <dbReference type="ARBA" id="ARBA00022884"/>
    </source>
</evidence>
<keyword evidence="4" id="KW-0963">Cytoplasm</keyword>
<evidence type="ECO:0000313" key="12">
    <source>
        <dbReference type="EMBL" id="KAE8292502.1"/>
    </source>
</evidence>
<dbReference type="GO" id="GO:0005730">
    <property type="term" value="C:nucleolus"/>
    <property type="evidence" value="ECO:0007669"/>
    <property type="project" value="UniProtKB-SubCell"/>
</dbReference>
<dbReference type="GO" id="GO:0005786">
    <property type="term" value="C:signal recognition particle, endoplasmic reticulum targeting"/>
    <property type="evidence" value="ECO:0007669"/>
    <property type="project" value="UniProtKB-KW"/>
</dbReference>
<evidence type="ECO:0000256" key="9">
    <source>
        <dbReference type="ARBA" id="ARBA00033772"/>
    </source>
</evidence>
<proteinExistence type="inferred from homology"/>
<keyword evidence="13" id="KW-1185">Reference proteome</keyword>
<dbReference type="Pfam" id="PF01922">
    <property type="entry name" value="SRP19"/>
    <property type="match status" value="3"/>
</dbReference>
<accession>A0A6G0IML2</accession>
<evidence type="ECO:0000256" key="4">
    <source>
        <dbReference type="ARBA" id="ARBA00022490"/>
    </source>
</evidence>
<comment type="similarity">
    <text evidence="3">Belongs to the SRP19 family.</text>
</comment>
<feature type="region of interest" description="Disordered" evidence="11">
    <location>
        <begin position="244"/>
        <end position="265"/>
    </location>
</feature>
<keyword evidence="8" id="KW-0687">Ribonucleoprotein</keyword>
<organism evidence="12 13">
    <name type="scientific">Larimichthys crocea</name>
    <name type="common">Large yellow croaker</name>
    <name type="synonym">Pseudosciaena crocea</name>
    <dbReference type="NCBI Taxonomy" id="215358"/>
    <lineage>
        <taxon>Eukaryota</taxon>
        <taxon>Metazoa</taxon>
        <taxon>Chordata</taxon>
        <taxon>Craniata</taxon>
        <taxon>Vertebrata</taxon>
        <taxon>Euteleostomi</taxon>
        <taxon>Actinopterygii</taxon>
        <taxon>Neopterygii</taxon>
        <taxon>Teleostei</taxon>
        <taxon>Neoteleostei</taxon>
        <taxon>Acanthomorphata</taxon>
        <taxon>Eupercaria</taxon>
        <taxon>Sciaenidae</taxon>
        <taxon>Larimichthys</taxon>
    </lineage>
</organism>
<dbReference type="InterPro" id="IPR036521">
    <property type="entry name" value="SRP19-like_sf"/>
</dbReference>
<sequence>MAHLTENPADKDRFICVYPIYINSKKTLAEGRRIPTEKAVENPSCAEIRDVLMAAGLNVYVENKMHPREWNRDVQFRGRVRVQVKQTDGSFCQEKFTSRKDVMFYVAEMIPKLKTRTQKSGGGDTSSQQGEGGKKSKKKKKFICVYPIYINSKKTLAEGRRIPTEKAVENPSCAEIRDVLMAAGLNVYVENKMHPREWNRDVQFRGRVRVQVKQTDGSFCQEKFTSRKDVMFYVAEMIPKLKTRTQKSGGGDTSSQQGEGGRRRRRRTAWEVEVEVEVEVEPRHLRKLLSLTWLLFCLGLVIDLESSSVSFRFICVYPIYINSKKTLAEGRRIPTEKAVENPSCAEIRDVLMAAGLNVYVENKMHPREWNRDVQFRGRVRVQVKQTDGSFCQEKFTSRKDVMFYVAEMIPKLKTRTQKSGGGDTSSQQGEGGKKSKKKKK</sequence>
<feature type="region of interest" description="Disordered" evidence="11">
    <location>
        <begin position="115"/>
        <end position="136"/>
    </location>
</feature>
<dbReference type="InterPro" id="IPR002778">
    <property type="entry name" value="Signal_recog_particle_SRP19"/>
</dbReference>
<dbReference type="AlphaFoldDB" id="A0A6G0IML2"/>
<dbReference type="EMBL" id="REGW02000009">
    <property type="protein sequence ID" value="KAE8292502.1"/>
    <property type="molecule type" value="Genomic_DNA"/>
</dbReference>
<feature type="region of interest" description="Disordered" evidence="11">
    <location>
        <begin position="414"/>
        <end position="440"/>
    </location>
</feature>
<evidence type="ECO:0000256" key="11">
    <source>
        <dbReference type="SAM" id="MobiDB-lite"/>
    </source>
</evidence>
<comment type="subcellular location">
    <subcellularLocation>
        <location evidence="1">Cytoplasm</location>
    </subcellularLocation>
    <subcellularLocation>
        <location evidence="2">Nucleus</location>
        <location evidence="2">Nucleolus</location>
    </subcellularLocation>
</comment>
<reference evidence="12 13" key="1">
    <citation type="submission" date="2019-07" db="EMBL/GenBank/DDBJ databases">
        <title>Chromosome genome assembly for large yellow croaker.</title>
        <authorList>
            <person name="Xiao S."/>
        </authorList>
    </citation>
    <scope>NUCLEOTIDE SEQUENCE [LARGE SCALE GENOMIC DNA]</scope>
    <source>
        <strain evidence="12">JMULYC20181020</strain>
        <tissue evidence="12">Muscle</tissue>
    </source>
</reference>
<dbReference type="FunFam" id="3.30.56.30:FF:000002">
    <property type="entry name" value="Signal recognition particle 19kDa"/>
    <property type="match status" value="3"/>
</dbReference>
<evidence type="ECO:0000256" key="6">
    <source>
        <dbReference type="ARBA" id="ARBA00023135"/>
    </source>
</evidence>
<evidence type="ECO:0000256" key="8">
    <source>
        <dbReference type="ARBA" id="ARBA00023274"/>
    </source>
</evidence>
<dbReference type="Gene3D" id="3.30.56.30">
    <property type="entry name" value="Signal recognition particle, SRP19-like subunit"/>
    <property type="match status" value="3"/>
</dbReference>
<evidence type="ECO:0000256" key="3">
    <source>
        <dbReference type="ARBA" id="ARBA00008910"/>
    </source>
</evidence>
<evidence type="ECO:0000256" key="2">
    <source>
        <dbReference type="ARBA" id="ARBA00004604"/>
    </source>
</evidence>
<protein>
    <recommendedName>
        <fullName evidence="9">Signal recognition particle 19 kDa protein</fullName>
    </recommendedName>
</protein>
<evidence type="ECO:0000313" key="13">
    <source>
        <dbReference type="Proteomes" id="UP000424527"/>
    </source>
</evidence>
<gene>
    <name evidence="12" type="ORF">D5F01_LYC09872</name>
</gene>
<comment type="function">
    <text evidence="10">Component of the signal recognition particle (SRP) complex, a ribonucleoprotein complex that mediates the cotranslational targeting of secretory and membrane proteins to the endoplasmic reticulum (ER). Binds directly to 7SL RNA. Mediates binding of SRP54 to the SRP complex.</text>
</comment>
<evidence type="ECO:0000256" key="7">
    <source>
        <dbReference type="ARBA" id="ARBA00023242"/>
    </source>
</evidence>
<dbReference type="SUPFAM" id="SSF69695">
    <property type="entry name" value="SRP19"/>
    <property type="match status" value="3"/>
</dbReference>
<dbReference type="PANTHER" id="PTHR17453">
    <property type="entry name" value="SIGNAL RECOGNITION PARTICLE 19 KD PROTEIN"/>
    <property type="match status" value="1"/>
</dbReference>
<comment type="caution">
    <text evidence="12">The sequence shown here is derived from an EMBL/GenBank/DDBJ whole genome shotgun (WGS) entry which is preliminary data.</text>
</comment>
<keyword evidence="7" id="KW-0539">Nucleus</keyword>
<name>A0A6G0IML2_LARCR</name>
<keyword evidence="6" id="KW-0733">Signal recognition particle</keyword>
<dbReference type="Proteomes" id="UP000424527">
    <property type="component" value="Unassembled WGS sequence"/>
</dbReference>
<dbReference type="PANTHER" id="PTHR17453:SF0">
    <property type="entry name" value="SIGNAL RECOGNITION PARTICLE 19 KDA PROTEIN"/>
    <property type="match status" value="1"/>
</dbReference>